<dbReference type="AlphaFoldDB" id="A0A382HCM0"/>
<protein>
    <submittedName>
        <fullName evidence="1">Uncharacterized protein</fullName>
    </submittedName>
</protein>
<name>A0A382HCM0_9ZZZZ</name>
<dbReference type="EMBL" id="UINC01060296">
    <property type="protein sequence ID" value="SVB84657.1"/>
    <property type="molecule type" value="Genomic_DNA"/>
</dbReference>
<gene>
    <name evidence="1" type="ORF">METZ01_LOCUS237511</name>
</gene>
<accession>A0A382HCM0</accession>
<organism evidence="1">
    <name type="scientific">marine metagenome</name>
    <dbReference type="NCBI Taxonomy" id="408172"/>
    <lineage>
        <taxon>unclassified sequences</taxon>
        <taxon>metagenomes</taxon>
        <taxon>ecological metagenomes</taxon>
    </lineage>
</organism>
<reference evidence="1" key="1">
    <citation type="submission" date="2018-05" db="EMBL/GenBank/DDBJ databases">
        <authorList>
            <person name="Lanie J.A."/>
            <person name="Ng W.-L."/>
            <person name="Kazmierczak K.M."/>
            <person name="Andrzejewski T.M."/>
            <person name="Davidsen T.M."/>
            <person name="Wayne K.J."/>
            <person name="Tettelin H."/>
            <person name="Glass J.I."/>
            <person name="Rusch D."/>
            <person name="Podicherti R."/>
            <person name="Tsui H.-C.T."/>
            <person name="Winkler M.E."/>
        </authorList>
    </citation>
    <scope>NUCLEOTIDE SEQUENCE</scope>
</reference>
<proteinExistence type="predicted"/>
<evidence type="ECO:0000313" key="1">
    <source>
        <dbReference type="EMBL" id="SVB84657.1"/>
    </source>
</evidence>
<sequence>MENIVTYTSADNVALYLWLNNQRQF</sequence>